<dbReference type="Pfam" id="PF13181">
    <property type="entry name" value="TPR_8"/>
    <property type="match status" value="1"/>
</dbReference>
<organism evidence="5 6">
    <name type="scientific">Dreissena polymorpha</name>
    <name type="common">Zebra mussel</name>
    <name type="synonym">Mytilus polymorpha</name>
    <dbReference type="NCBI Taxonomy" id="45954"/>
    <lineage>
        <taxon>Eukaryota</taxon>
        <taxon>Metazoa</taxon>
        <taxon>Spiralia</taxon>
        <taxon>Lophotrochozoa</taxon>
        <taxon>Mollusca</taxon>
        <taxon>Bivalvia</taxon>
        <taxon>Autobranchia</taxon>
        <taxon>Heteroconchia</taxon>
        <taxon>Euheterodonta</taxon>
        <taxon>Imparidentia</taxon>
        <taxon>Neoheterodontei</taxon>
        <taxon>Myida</taxon>
        <taxon>Dreissenoidea</taxon>
        <taxon>Dreissenidae</taxon>
        <taxon>Dreissena</taxon>
    </lineage>
</organism>
<dbReference type="GO" id="GO:0051301">
    <property type="term" value="P:cell division"/>
    <property type="evidence" value="ECO:0007669"/>
    <property type="project" value="TreeGrafter"/>
</dbReference>
<sequence length="704" mass="80145">MKFYMHCEKPEFTVVLKLTPTSETFQHAIDIFKKKLCEKYPSLDASVIELCAKNCKGKQINTFDTIKHSVQEAEDIFIDIIDKSPATQVVAAPSKKVTEIETDQQSQGMINAAMIHVGNERYRKAIEIYKDILKKYKNHTSALQGLVQVYLRADRPRQALKYTEMGMRAFPENVEFMVLAGECYIGCKDAEAALDTLMKCVKYARSKGGMGKEEKQNIQLLLAKAYLLKNEKDMAITVLQGILRENLDNDDALTEYAQLLFSLGPEQCEEAMTVILGVLARKQGDKRAKEVFAEMMRDAKGMEVLKKAAKSVFNDSAALVYLASCLRDHSVINSSLELFENALEISPNDPSIALIYIHTLEVIDNHIKILNFAQDFMKRYDSPGIGCMMHSCLNTIYDIIFSNILSGTGDKIELAKELDFETPTPEASYTYTDDDRYFLAFVFTVVKVLFVNGHLCGIPWLLKVMSSFYQGRDLHKSNIRNEAAYFNCIHEIMKTFSDHLPDLRAVPDDNVLYFVGDSHCIPAAWQTLNAQDHSYIIKPVLSTGTKIWHLQSDCTFYPKANFFSVVKRIPKAAKVVFGLGEIDCREALLKCWEKARYDRIEDGMEAVIDIYLQVLKDLQREHGWQIYVHPLMPVLDLTRPIVVQFNRLLATKLLREQTLHWLNFVNELLTEDGNALKAEYVFDGTHVHPCYVSLLQNALAEYNL</sequence>
<dbReference type="PROSITE" id="PS50005">
    <property type="entry name" value="TPR"/>
    <property type="match status" value="1"/>
</dbReference>
<dbReference type="Gene3D" id="1.25.40.10">
    <property type="entry name" value="Tetratricopeptide repeat domain"/>
    <property type="match status" value="1"/>
</dbReference>
<keyword evidence="6" id="KW-1185">Reference proteome</keyword>
<dbReference type="AlphaFoldDB" id="A0A9D4KGQ6"/>
<dbReference type="SMART" id="SM00028">
    <property type="entry name" value="TPR"/>
    <property type="match status" value="4"/>
</dbReference>
<accession>A0A9D4KGQ6</accession>
<gene>
    <name evidence="5" type="ORF">DPMN_112257</name>
</gene>
<protein>
    <recommendedName>
        <fullName evidence="3">Cell division cycle protein 27 homolog</fullName>
    </recommendedName>
</protein>
<comment type="caution">
    <text evidence="5">The sequence shown here is derived from an EMBL/GenBank/DDBJ whole genome shotgun (WGS) entry which is preliminary data.</text>
</comment>
<dbReference type="EMBL" id="JAIWYP010000004">
    <property type="protein sequence ID" value="KAH3838841.1"/>
    <property type="molecule type" value="Genomic_DNA"/>
</dbReference>
<evidence type="ECO:0000256" key="4">
    <source>
        <dbReference type="PROSITE-ProRule" id="PRU00339"/>
    </source>
</evidence>
<dbReference type="InterPro" id="IPR019734">
    <property type="entry name" value="TPR_rpt"/>
</dbReference>
<name>A0A9D4KGQ6_DREPO</name>
<dbReference type="Proteomes" id="UP000828390">
    <property type="component" value="Unassembled WGS sequence"/>
</dbReference>
<proteinExistence type="inferred from homology"/>
<dbReference type="SUPFAM" id="SSF48452">
    <property type="entry name" value="TPR-like"/>
    <property type="match status" value="1"/>
</dbReference>
<dbReference type="SUPFAM" id="SSF52266">
    <property type="entry name" value="SGNH hydrolase"/>
    <property type="match status" value="1"/>
</dbReference>
<dbReference type="PANTHER" id="PTHR12558">
    <property type="entry name" value="CELL DIVISION CYCLE 16,23,27"/>
    <property type="match status" value="1"/>
</dbReference>
<keyword evidence="1 4" id="KW-0802">TPR repeat</keyword>
<evidence type="ECO:0000313" key="5">
    <source>
        <dbReference type="EMBL" id="KAH3838841.1"/>
    </source>
</evidence>
<evidence type="ECO:0000313" key="6">
    <source>
        <dbReference type="Proteomes" id="UP000828390"/>
    </source>
</evidence>
<reference evidence="5" key="2">
    <citation type="submission" date="2020-11" db="EMBL/GenBank/DDBJ databases">
        <authorList>
            <person name="McCartney M.A."/>
            <person name="Auch B."/>
            <person name="Kono T."/>
            <person name="Mallez S."/>
            <person name="Becker A."/>
            <person name="Gohl D.M."/>
            <person name="Silverstein K.A.T."/>
            <person name="Koren S."/>
            <person name="Bechman K.B."/>
            <person name="Herman A."/>
            <person name="Abrahante J.E."/>
            <person name="Garbe J."/>
        </authorList>
    </citation>
    <scope>NUCLEOTIDE SEQUENCE</scope>
    <source>
        <strain evidence="5">Duluth1</strain>
        <tissue evidence="5">Whole animal</tissue>
    </source>
</reference>
<feature type="repeat" description="TPR" evidence="4">
    <location>
        <begin position="316"/>
        <end position="349"/>
    </location>
</feature>
<dbReference type="PANTHER" id="PTHR12558:SF13">
    <property type="entry name" value="CELL DIVISION CYCLE PROTEIN 27 HOMOLOG"/>
    <property type="match status" value="1"/>
</dbReference>
<evidence type="ECO:0000256" key="3">
    <source>
        <dbReference type="ARBA" id="ARBA00039307"/>
    </source>
</evidence>
<dbReference type="InterPro" id="IPR011990">
    <property type="entry name" value="TPR-like_helical_dom_sf"/>
</dbReference>
<evidence type="ECO:0000256" key="1">
    <source>
        <dbReference type="ARBA" id="ARBA00022803"/>
    </source>
</evidence>
<comment type="similarity">
    <text evidence="2">Belongs to the APC3/CDC27 family.</text>
</comment>
<evidence type="ECO:0000256" key="2">
    <source>
        <dbReference type="ARBA" id="ARBA00038210"/>
    </source>
</evidence>
<dbReference type="OrthoDB" id="435413at2759"/>
<reference evidence="5" key="1">
    <citation type="journal article" date="2019" name="bioRxiv">
        <title>The Genome of the Zebra Mussel, Dreissena polymorpha: A Resource for Invasive Species Research.</title>
        <authorList>
            <person name="McCartney M.A."/>
            <person name="Auch B."/>
            <person name="Kono T."/>
            <person name="Mallez S."/>
            <person name="Zhang Y."/>
            <person name="Obille A."/>
            <person name="Becker A."/>
            <person name="Abrahante J.E."/>
            <person name="Garbe J."/>
            <person name="Badalamenti J.P."/>
            <person name="Herman A."/>
            <person name="Mangelson H."/>
            <person name="Liachko I."/>
            <person name="Sullivan S."/>
            <person name="Sone E.D."/>
            <person name="Koren S."/>
            <person name="Silverstein K.A.T."/>
            <person name="Beckman K.B."/>
            <person name="Gohl D.M."/>
        </authorList>
    </citation>
    <scope>NUCLEOTIDE SEQUENCE</scope>
    <source>
        <strain evidence="5">Duluth1</strain>
        <tissue evidence="5">Whole animal</tissue>
    </source>
</reference>